<protein>
    <submittedName>
        <fullName evidence="2">Uncharacterized protein</fullName>
    </submittedName>
</protein>
<sequence>MATLTVIIVAMLSIILWHKKINPETSWIYGGYVLIIVTIYLFAVTSL</sequence>
<name>A0A8S5NJ28_9CAUD</name>
<feature type="transmembrane region" description="Helical" evidence="1">
    <location>
        <begin position="26"/>
        <end position="44"/>
    </location>
</feature>
<evidence type="ECO:0000256" key="1">
    <source>
        <dbReference type="SAM" id="Phobius"/>
    </source>
</evidence>
<keyword evidence="1" id="KW-1133">Transmembrane helix</keyword>
<dbReference type="EMBL" id="BK015173">
    <property type="protein sequence ID" value="DAD94083.1"/>
    <property type="molecule type" value="Genomic_DNA"/>
</dbReference>
<keyword evidence="1" id="KW-0812">Transmembrane</keyword>
<accession>A0A8S5NJ28</accession>
<evidence type="ECO:0000313" key="2">
    <source>
        <dbReference type="EMBL" id="DAD94083.1"/>
    </source>
</evidence>
<keyword evidence="1" id="KW-0472">Membrane</keyword>
<proteinExistence type="predicted"/>
<reference evidence="2" key="1">
    <citation type="journal article" date="2021" name="Proc. Natl. Acad. Sci. U.S.A.">
        <title>A Catalog of Tens of Thousands of Viruses from Human Metagenomes Reveals Hidden Associations with Chronic Diseases.</title>
        <authorList>
            <person name="Tisza M.J."/>
            <person name="Buck C.B."/>
        </authorList>
    </citation>
    <scope>NUCLEOTIDE SEQUENCE</scope>
    <source>
        <strain evidence="2">CtUF252</strain>
    </source>
</reference>
<organism evidence="2">
    <name type="scientific">Siphoviridae sp. ctUF252</name>
    <dbReference type="NCBI Taxonomy" id="2826350"/>
    <lineage>
        <taxon>Viruses</taxon>
        <taxon>Duplodnaviria</taxon>
        <taxon>Heunggongvirae</taxon>
        <taxon>Uroviricota</taxon>
        <taxon>Caudoviricetes</taxon>
    </lineage>
</organism>